<evidence type="ECO:0000313" key="2">
    <source>
        <dbReference type="Proteomes" id="UP000018144"/>
    </source>
</evidence>
<dbReference type="EMBL" id="HF935793">
    <property type="protein sequence ID" value="CCX13263.1"/>
    <property type="molecule type" value="Genomic_DNA"/>
</dbReference>
<protein>
    <submittedName>
        <fullName evidence="1">Uncharacterized protein</fullName>
    </submittedName>
</protein>
<gene>
    <name evidence="1" type="ORF">PCON_12856</name>
</gene>
<dbReference type="AlphaFoldDB" id="U4L7Y1"/>
<accession>U4L7Y1</accession>
<organism evidence="1 2">
    <name type="scientific">Pyronema omphalodes (strain CBS 100304)</name>
    <name type="common">Pyronema confluens</name>
    <dbReference type="NCBI Taxonomy" id="1076935"/>
    <lineage>
        <taxon>Eukaryota</taxon>
        <taxon>Fungi</taxon>
        <taxon>Dikarya</taxon>
        <taxon>Ascomycota</taxon>
        <taxon>Pezizomycotina</taxon>
        <taxon>Pezizomycetes</taxon>
        <taxon>Pezizales</taxon>
        <taxon>Pyronemataceae</taxon>
        <taxon>Pyronema</taxon>
    </lineage>
</organism>
<evidence type="ECO:0000313" key="1">
    <source>
        <dbReference type="EMBL" id="CCX13263.1"/>
    </source>
</evidence>
<name>U4L7Y1_PYROM</name>
<proteinExistence type="predicted"/>
<reference evidence="1 2" key="1">
    <citation type="journal article" date="2013" name="PLoS Genet.">
        <title>The genome and development-dependent transcriptomes of Pyronema confluens: a window into fungal evolution.</title>
        <authorList>
            <person name="Traeger S."/>
            <person name="Altegoer F."/>
            <person name="Freitag M."/>
            <person name="Gabaldon T."/>
            <person name="Kempken F."/>
            <person name="Kumar A."/>
            <person name="Marcet-Houben M."/>
            <person name="Poggeler S."/>
            <person name="Stajich J.E."/>
            <person name="Nowrousian M."/>
        </authorList>
    </citation>
    <scope>NUCLEOTIDE SEQUENCE [LARGE SCALE GENOMIC DNA]</scope>
    <source>
        <strain evidence="2">CBS 100304</strain>
        <tissue evidence="1">Vegetative mycelium</tissue>
    </source>
</reference>
<keyword evidence="2" id="KW-1185">Reference proteome</keyword>
<sequence>MKKTKIKECHFERIKLSLNRANLFYGAKEFKAQG</sequence>
<dbReference type="Proteomes" id="UP000018144">
    <property type="component" value="Unassembled WGS sequence"/>
</dbReference>